<evidence type="ECO:0000313" key="1">
    <source>
        <dbReference type="EMBL" id="PWR07678.1"/>
    </source>
</evidence>
<gene>
    <name evidence="1" type="ORF">DKT68_18340</name>
</gene>
<organism evidence="1 2">
    <name type="scientific">Micromonospora acroterricola</name>
    <dbReference type="NCBI Taxonomy" id="2202421"/>
    <lineage>
        <taxon>Bacteria</taxon>
        <taxon>Bacillati</taxon>
        <taxon>Actinomycetota</taxon>
        <taxon>Actinomycetes</taxon>
        <taxon>Micromonosporales</taxon>
        <taxon>Micromonosporaceae</taxon>
        <taxon>Micromonospora</taxon>
    </lineage>
</organism>
<keyword evidence="2" id="KW-1185">Reference proteome</keyword>
<dbReference type="AlphaFoldDB" id="A0A317CYH8"/>
<protein>
    <submittedName>
        <fullName evidence="1">Uncharacterized protein</fullName>
    </submittedName>
</protein>
<sequence>MRYDELEAAILQLVVAAGEDELRVFGLETVTRLVRGELLDTVADDELDEDGWAALTIARENVRTAGATELRAQLVRIDAGIRADDDLDQGLLIVINALEHWTTYLEEDRRGEIYELAIRSVEEVDFQVTADLDDVLGTPEMAAEYARIRRLLTAGGRQPQIAVPGGDVSNDVA</sequence>
<evidence type="ECO:0000313" key="2">
    <source>
        <dbReference type="Proteomes" id="UP000245410"/>
    </source>
</evidence>
<comment type="caution">
    <text evidence="1">The sequence shown here is derived from an EMBL/GenBank/DDBJ whole genome shotgun (WGS) entry which is preliminary data.</text>
</comment>
<dbReference type="Proteomes" id="UP000245410">
    <property type="component" value="Unassembled WGS sequence"/>
</dbReference>
<reference evidence="1 2" key="1">
    <citation type="submission" date="2018-05" db="EMBL/GenBank/DDBJ databases">
        <title>Micromonospora atacamensis sp. nov., a novel actinobacteria isolated from high altitude Atacama Desert soil.</title>
        <authorList>
            <person name="Carro L."/>
            <person name="Golinska P."/>
            <person name="Klenk H.-P."/>
            <person name="Goodfellow M."/>
        </authorList>
    </citation>
    <scope>NUCLEOTIDE SEQUENCE [LARGE SCALE GENOMIC DNA]</scope>
    <source>
        <strain evidence="1 2">5R2A7</strain>
    </source>
</reference>
<dbReference type="EMBL" id="QGKR01000216">
    <property type="protein sequence ID" value="PWR07678.1"/>
    <property type="molecule type" value="Genomic_DNA"/>
</dbReference>
<dbReference type="RefSeq" id="WP_109818636.1">
    <property type="nucleotide sequence ID" value="NZ_QGKR01000216.1"/>
</dbReference>
<dbReference type="OrthoDB" id="4467223at2"/>
<name>A0A317CYH8_9ACTN</name>
<proteinExistence type="predicted"/>
<accession>A0A317CYH8</accession>